<feature type="chain" id="PRO_5016690512" evidence="1">
    <location>
        <begin position="20"/>
        <end position="134"/>
    </location>
</feature>
<dbReference type="Proteomes" id="UP000254332">
    <property type="component" value="Unassembled WGS sequence"/>
</dbReference>
<organism evidence="2 3">
    <name type="scientific">Salmonella enterica</name>
    <name type="common">Salmonella choleraesuis</name>
    <dbReference type="NCBI Taxonomy" id="28901"/>
    <lineage>
        <taxon>Bacteria</taxon>
        <taxon>Pseudomonadati</taxon>
        <taxon>Pseudomonadota</taxon>
        <taxon>Gammaproteobacteria</taxon>
        <taxon>Enterobacterales</taxon>
        <taxon>Enterobacteriaceae</taxon>
        <taxon>Salmonella</taxon>
    </lineage>
</organism>
<evidence type="ECO:0000313" key="3">
    <source>
        <dbReference type="Proteomes" id="UP000254332"/>
    </source>
</evidence>
<dbReference type="EMBL" id="UGWQ01000002">
    <property type="protein sequence ID" value="SUG26855.1"/>
    <property type="molecule type" value="Genomic_DNA"/>
</dbReference>
<gene>
    <name evidence="2" type="ORF">NCTC10718_04145</name>
</gene>
<dbReference type="AlphaFoldDB" id="A0A379SCZ3"/>
<sequence length="134" mass="15294">MKLKILIIILCFFSFSSLAKQQTTVGCFSSGGINLKFTEILYDNIFLGYVIYDGKSKFIPLAFIKKTEVTFDDRPSEFTYKWSEVVDGKVNGLYVVASQGARFTSFYYKSNSGRVTEFEEKIEAYNNDGSDCIW</sequence>
<evidence type="ECO:0000256" key="1">
    <source>
        <dbReference type="SAM" id="SignalP"/>
    </source>
</evidence>
<evidence type="ECO:0000313" key="2">
    <source>
        <dbReference type="EMBL" id="SUG26855.1"/>
    </source>
</evidence>
<proteinExistence type="predicted"/>
<feature type="signal peptide" evidence="1">
    <location>
        <begin position="1"/>
        <end position="19"/>
    </location>
</feature>
<name>A0A379SCZ3_SALER</name>
<keyword evidence="1" id="KW-0732">Signal</keyword>
<protein>
    <submittedName>
        <fullName evidence="2">Uncharacterized protein</fullName>
    </submittedName>
</protein>
<reference evidence="2 3" key="1">
    <citation type="submission" date="2018-06" db="EMBL/GenBank/DDBJ databases">
        <authorList>
            <consortium name="Pathogen Informatics"/>
            <person name="Doyle S."/>
        </authorList>
    </citation>
    <scope>NUCLEOTIDE SEQUENCE [LARGE SCALE GENOMIC DNA]</scope>
    <source>
        <strain evidence="2 3">NCTC10718</strain>
    </source>
</reference>
<accession>A0A379SCZ3</accession>